<gene>
    <name evidence="1" type="ORF">SAMN05444171_7793</name>
</gene>
<proteinExistence type="predicted"/>
<evidence type="ECO:0000313" key="1">
    <source>
        <dbReference type="EMBL" id="SEE51092.1"/>
    </source>
</evidence>
<sequence>MEFTRVINPVEDMEIWIASSDSFSFVISCESRSGPGFHGPPGYVASWRPIHQNRGAIRVSGSPFKTLTEAEEACWVMLGYLRSSLSEE</sequence>
<accession>A0A1M7JEV1</accession>
<name>A0A1M7JEV1_9BRAD</name>
<protein>
    <submittedName>
        <fullName evidence="1">Uncharacterized protein</fullName>
    </submittedName>
</protein>
<organism evidence="1 2">
    <name type="scientific">Bradyrhizobium lablabi</name>
    <dbReference type="NCBI Taxonomy" id="722472"/>
    <lineage>
        <taxon>Bacteria</taxon>
        <taxon>Pseudomonadati</taxon>
        <taxon>Pseudomonadota</taxon>
        <taxon>Alphaproteobacteria</taxon>
        <taxon>Hyphomicrobiales</taxon>
        <taxon>Nitrobacteraceae</taxon>
        <taxon>Bradyrhizobium</taxon>
    </lineage>
</organism>
<dbReference type="AlphaFoldDB" id="A0A1M7JEV1"/>
<dbReference type="Proteomes" id="UP000183208">
    <property type="component" value="Unassembled WGS sequence"/>
</dbReference>
<evidence type="ECO:0000313" key="2">
    <source>
        <dbReference type="Proteomes" id="UP000183208"/>
    </source>
</evidence>
<reference evidence="1 2" key="1">
    <citation type="submission" date="2016-10" db="EMBL/GenBank/DDBJ databases">
        <authorList>
            <person name="de Groot N.N."/>
        </authorList>
    </citation>
    <scope>NUCLEOTIDE SEQUENCE [LARGE SCALE GENOMIC DNA]</scope>
    <source>
        <strain evidence="1 2">GAS522</strain>
    </source>
</reference>
<dbReference type="EMBL" id="FNTI01000001">
    <property type="protein sequence ID" value="SEE51092.1"/>
    <property type="molecule type" value="Genomic_DNA"/>
</dbReference>
<dbReference type="RefSeq" id="WP_349517147.1">
    <property type="nucleotide sequence ID" value="NZ_FNTI01000001.1"/>
</dbReference>